<dbReference type="GO" id="GO:0032153">
    <property type="term" value="C:cell division site"/>
    <property type="evidence" value="ECO:0007669"/>
    <property type="project" value="UniProtKB-UniRule"/>
</dbReference>
<evidence type="ECO:0000256" key="4">
    <source>
        <dbReference type="ARBA" id="ARBA00022989"/>
    </source>
</evidence>
<proteinExistence type="inferred from homology"/>
<evidence type="ECO:0000256" key="5">
    <source>
        <dbReference type="ARBA" id="ARBA00023136"/>
    </source>
</evidence>
<dbReference type="InterPro" id="IPR007060">
    <property type="entry name" value="FtsL/DivIC"/>
</dbReference>
<dbReference type="EMBL" id="LT906470">
    <property type="protein sequence ID" value="SNV68377.1"/>
    <property type="molecule type" value="Genomic_DNA"/>
</dbReference>
<name>A0A239ZBW0_9FIRM</name>
<dbReference type="Proteomes" id="UP000214973">
    <property type="component" value="Chromosome 1"/>
</dbReference>
<comment type="subcellular location">
    <subcellularLocation>
        <location evidence="7">Cell membrane</location>
        <topology evidence="7">Single-pass type II membrane protein</topology>
    </subcellularLocation>
    <text evidence="7">Localizes to the division septum where it forms a ring structure.</text>
</comment>
<dbReference type="InterPro" id="IPR011922">
    <property type="entry name" value="Cell_div_FtsL"/>
</dbReference>
<evidence type="ECO:0000256" key="3">
    <source>
        <dbReference type="ARBA" id="ARBA00022692"/>
    </source>
</evidence>
<evidence type="ECO:0000256" key="7">
    <source>
        <dbReference type="HAMAP-Rule" id="MF_00910"/>
    </source>
</evidence>
<dbReference type="AlphaFoldDB" id="A0A239ZBW0"/>
<dbReference type="KEGG" id="vrm:44547418_01187"/>
<dbReference type="NCBIfam" id="TIGR02209">
    <property type="entry name" value="ftsL_broad"/>
    <property type="match status" value="1"/>
</dbReference>
<evidence type="ECO:0000313" key="10">
    <source>
        <dbReference type="Proteomes" id="UP000214973"/>
    </source>
</evidence>
<keyword evidence="1 7" id="KW-1003">Cell membrane</keyword>
<protein>
    <recommendedName>
        <fullName evidence="7 8">Cell division protein FtsL</fullName>
    </recommendedName>
</protein>
<evidence type="ECO:0000256" key="2">
    <source>
        <dbReference type="ARBA" id="ARBA00022618"/>
    </source>
</evidence>
<evidence type="ECO:0000256" key="6">
    <source>
        <dbReference type="ARBA" id="ARBA00023306"/>
    </source>
</evidence>
<keyword evidence="3 7" id="KW-0812">Transmembrane</keyword>
<evidence type="ECO:0000313" key="9">
    <source>
        <dbReference type="EMBL" id="SNV68377.1"/>
    </source>
</evidence>
<accession>A0A239ZBW0</accession>
<keyword evidence="10" id="KW-1185">Reference proteome</keyword>
<evidence type="ECO:0000256" key="1">
    <source>
        <dbReference type="ARBA" id="ARBA00022475"/>
    </source>
</evidence>
<evidence type="ECO:0000256" key="8">
    <source>
        <dbReference type="NCBIfam" id="TIGR02209"/>
    </source>
</evidence>
<dbReference type="GO" id="GO:0005886">
    <property type="term" value="C:plasma membrane"/>
    <property type="evidence" value="ECO:0007669"/>
    <property type="project" value="UniProtKB-SubCell"/>
</dbReference>
<dbReference type="Pfam" id="PF04977">
    <property type="entry name" value="DivIC"/>
    <property type="match status" value="1"/>
</dbReference>
<feature type="transmembrane region" description="Helical" evidence="7">
    <location>
        <begin position="39"/>
        <end position="59"/>
    </location>
</feature>
<organism evidence="9 10">
    <name type="scientific">Veillonella rodentium</name>
    <dbReference type="NCBI Taxonomy" id="248315"/>
    <lineage>
        <taxon>Bacteria</taxon>
        <taxon>Bacillati</taxon>
        <taxon>Bacillota</taxon>
        <taxon>Negativicutes</taxon>
        <taxon>Veillonellales</taxon>
        <taxon>Veillonellaceae</taxon>
        <taxon>Veillonella</taxon>
    </lineage>
</organism>
<keyword evidence="6 7" id="KW-0131">Cell cycle</keyword>
<dbReference type="HAMAP" id="MF_00910">
    <property type="entry name" value="FtsL"/>
    <property type="match status" value="1"/>
</dbReference>
<comment type="function">
    <text evidence="7">Essential cell division protein.</text>
</comment>
<sequence length="134" mass="14666">MLARKAVAGQIKSDVLVVAQGGKRTTSVALDLSPMMKQVVRAVAVLVGFLLIIMVMNAYSTKLGYEVVKTQQAVVQLTKDNDTLDVEVASLKSPVRIQQIAEEELGMVLPDSFVYSTKSTVTERNVQEKQQIID</sequence>
<keyword evidence="4 7" id="KW-1133">Transmembrane helix</keyword>
<reference evidence="9 10" key="1">
    <citation type="submission" date="2017-06" db="EMBL/GenBank/DDBJ databases">
        <authorList>
            <consortium name="Pathogen Informatics"/>
        </authorList>
    </citation>
    <scope>NUCLEOTIDE SEQUENCE [LARGE SCALE GENOMIC DNA]</scope>
    <source>
        <strain evidence="9 10">NCTC12018</strain>
    </source>
</reference>
<comment type="similarity">
    <text evidence="7">Belongs to the FtsL family.</text>
</comment>
<dbReference type="RefSeq" id="WP_038115456.1">
    <property type="nucleotide sequence ID" value="NZ_LT906470.1"/>
</dbReference>
<dbReference type="GO" id="GO:0043093">
    <property type="term" value="P:FtsZ-dependent cytokinesis"/>
    <property type="evidence" value="ECO:0007669"/>
    <property type="project" value="UniProtKB-UniRule"/>
</dbReference>
<gene>
    <name evidence="7" type="primary">ftsL</name>
    <name evidence="9" type="ORF">SAMEA44547418_01187</name>
</gene>
<keyword evidence="2 7" id="KW-0132">Cell division</keyword>
<keyword evidence="5 7" id="KW-0472">Membrane</keyword>